<evidence type="ECO:0000313" key="3">
    <source>
        <dbReference type="Proteomes" id="UP000243468"/>
    </source>
</evidence>
<dbReference type="RefSeq" id="WP_092820808.1">
    <property type="nucleotide sequence ID" value="NZ_BAABKJ010000013.1"/>
</dbReference>
<evidence type="ECO:0008006" key="4">
    <source>
        <dbReference type="Google" id="ProtNLM"/>
    </source>
</evidence>
<dbReference type="EMBL" id="FMYO01000013">
    <property type="protein sequence ID" value="SDC79364.1"/>
    <property type="molecule type" value="Genomic_DNA"/>
</dbReference>
<evidence type="ECO:0000256" key="1">
    <source>
        <dbReference type="SAM" id="SignalP"/>
    </source>
</evidence>
<feature type="chain" id="PRO_5017404488" description="SRPBCC family protein" evidence="1">
    <location>
        <begin position="24"/>
        <end position="434"/>
    </location>
</feature>
<keyword evidence="1" id="KW-0732">Signal</keyword>
<sequence length="434" mass="48064">MQNNKNKCGLLLLCCLLGTQVSAKIIPWKEQIPSSLSVFQGKTQLLADLTANRILIYAHPAQAITLPTFKNPHSISGKFYTGAVVVPASSQNVARLLSNYNGYKGLFPTLKLAKVVEQQGNITQMKYQVSIPTPIPILNFKENVLMQHHLTANSISTLVLDAPIPYGAGKIEWFDLGNNKTLITVTQWGDLNHPKGFLFSSILNALPEAKLGIPSGTNAFLLEALQQHFKTPSYHSLKAGELPEAPLSSNQVQKIATLSQLSQEPVSFILPSSKVPYPHGLESLRFSSSYQYFAKKPQQMQHWLSAPAYQELFPRQIEEIDLKKIKPNTIDADYKISVGLGVINIPFDFKLRFDYPNSLENQFDAVGGDLQFVKGGMHLIPQGQGTLLNVTSAMKIHDKAPFLLRAMRSLPYHDMLPAIGGNTVLALKIKHKMK</sequence>
<dbReference type="SUPFAM" id="SSF55961">
    <property type="entry name" value="Bet v1-like"/>
    <property type="match status" value="1"/>
</dbReference>
<protein>
    <recommendedName>
        <fullName evidence="4">SRPBCC family protein</fullName>
    </recommendedName>
</protein>
<accession>A0A1G6PIG7</accession>
<dbReference type="AlphaFoldDB" id="A0A1G6PIG7"/>
<reference evidence="3" key="1">
    <citation type="submission" date="2016-09" db="EMBL/GenBank/DDBJ databases">
        <authorList>
            <person name="Varghese N."/>
            <person name="Submissions S."/>
        </authorList>
    </citation>
    <scope>NUCLEOTIDE SEQUENCE [LARGE SCALE GENOMIC DNA]</scope>
    <source>
        <strain evidence="3">ANC 4667</strain>
    </source>
</reference>
<gene>
    <name evidence="2" type="ORF">SAMN05421732_11374</name>
</gene>
<keyword evidence="3" id="KW-1185">Reference proteome</keyword>
<feature type="signal peptide" evidence="1">
    <location>
        <begin position="1"/>
        <end position="23"/>
    </location>
</feature>
<organism evidence="2 3">
    <name type="scientific">Acinetobacter kookii</name>
    <dbReference type="NCBI Taxonomy" id="1226327"/>
    <lineage>
        <taxon>Bacteria</taxon>
        <taxon>Pseudomonadati</taxon>
        <taxon>Pseudomonadota</taxon>
        <taxon>Gammaproteobacteria</taxon>
        <taxon>Moraxellales</taxon>
        <taxon>Moraxellaceae</taxon>
        <taxon>Acinetobacter</taxon>
    </lineage>
</organism>
<dbReference type="Proteomes" id="UP000243468">
    <property type="component" value="Unassembled WGS sequence"/>
</dbReference>
<dbReference type="OrthoDB" id="6703823at2"/>
<dbReference type="STRING" id="1226327.SAMN05421732_11374"/>
<name>A0A1G6PIG7_9GAMM</name>
<evidence type="ECO:0000313" key="2">
    <source>
        <dbReference type="EMBL" id="SDC79364.1"/>
    </source>
</evidence>
<proteinExistence type="predicted"/>